<gene>
    <name evidence="2" type="ORF">FKG95_08070</name>
</gene>
<organism evidence="2 3">
    <name type="scientific">Denitrobaculum tricleocarpae</name>
    <dbReference type="NCBI Taxonomy" id="2591009"/>
    <lineage>
        <taxon>Bacteria</taxon>
        <taxon>Pseudomonadati</taxon>
        <taxon>Pseudomonadota</taxon>
        <taxon>Alphaproteobacteria</taxon>
        <taxon>Rhodospirillales</taxon>
        <taxon>Rhodospirillaceae</taxon>
        <taxon>Denitrobaculum</taxon>
    </lineage>
</organism>
<dbReference type="Gene3D" id="3.40.630.40">
    <property type="entry name" value="Zn-dependent exopeptidases"/>
    <property type="match status" value="1"/>
</dbReference>
<dbReference type="EMBL" id="VHSH01000002">
    <property type="protein sequence ID" value="TQV82167.1"/>
    <property type="molecule type" value="Genomic_DNA"/>
</dbReference>
<feature type="region of interest" description="Disordered" evidence="1">
    <location>
        <begin position="279"/>
        <end position="299"/>
    </location>
</feature>
<name>A0A545TY91_9PROT</name>
<keyword evidence="2" id="KW-0378">Hydrolase</keyword>
<accession>A0A545TY91</accession>
<proteinExistence type="predicted"/>
<protein>
    <submittedName>
        <fullName evidence="2">N-formylglutamate amidohydrolase</fullName>
    </submittedName>
</protein>
<dbReference type="GO" id="GO:0016787">
    <property type="term" value="F:hydrolase activity"/>
    <property type="evidence" value="ECO:0007669"/>
    <property type="project" value="UniProtKB-KW"/>
</dbReference>
<evidence type="ECO:0000313" key="2">
    <source>
        <dbReference type="EMBL" id="TQV82167.1"/>
    </source>
</evidence>
<keyword evidence="3" id="KW-1185">Reference proteome</keyword>
<reference evidence="2 3" key="1">
    <citation type="submission" date="2019-06" db="EMBL/GenBank/DDBJ databases">
        <title>Whole genome sequence for Rhodospirillaceae sp. R148.</title>
        <authorList>
            <person name="Wang G."/>
        </authorList>
    </citation>
    <scope>NUCLEOTIDE SEQUENCE [LARGE SCALE GENOMIC DNA]</scope>
    <source>
        <strain evidence="2 3">R148</strain>
    </source>
</reference>
<sequence>MTVGNDRLLEGGAKPEEAGPIAPEVFNAGGASPVLLVCEHASNVIPARYGDLGLSADELTSHVAWDPGADIVARAVASQLDAALVAARVSRLVYDCNRPPDAPGAMPEKSEVFDIPGNRDLTEAQKSERVENIYLPFKDGLSRVISGGGHLKVMVTVHSFTPVYFGGQRDLHIGILHDSDSRLADAMLETAEDFTSLDVRRNEPYGPADGVTHTLIEHGLHHGLLNVMIEIRNDLLAAEQDQKIVSDLLAGWIAAACEKVGVPLSGDLLGGVLMGGGSSGGGSSRDGSMGTGKVTSCPQ</sequence>
<dbReference type="Proteomes" id="UP000315252">
    <property type="component" value="Unassembled WGS sequence"/>
</dbReference>
<evidence type="ECO:0000256" key="1">
    <source>
        <dbReference type="SAM" id="MobiDB-lite"/>
    </source>
</evidence>
<dbReference type="InterPro" id="IPR007709">
    <property type="entry name" value="N-FG_amidohydro"/>
</dbReference>
<evidence type="ECO:0000313" key="3">
    <source>
        <dbReference type="Proteomes" id="UP000315252"/>
    </source>
</evidence>
<comment type="caution">
    <text evidence="2">The sequence shown here is derived from an EMBL/GenBank/DDBJ whole genome shotgun (WGS) entry which is preliminary data.</text>
</comment>
<dbReference type="SUPFAM" id="SSF53187">
    <property type="entry name" value="Zn-dependent exopeptidases"/>
    <property type="match status" value="1"/>
</dbReference>
<dbReference type="AlphaFoldDB" id="A0A545TY91"/>
<dbReference type="OrthoDB" id="9815326at2"/>
<dbReference type="Pfam" id="PF05013">
    <property type="entry name" value="FGase"/>
    <property type="match status" value="1"/>
</dbReference>